<evidence type="ECO:0000313" key="3">
    <source>
        <dbReference type="Proteomes" id="UP000215914"/>
    </source>
</evidence>
<feature type="transmembrane region" description="Helical" evidence="1">
    <location>
        <begin position="24"/>
        <end position="43"/>
    </location>
</feature>
<proteinExistence type="predicted"/>
<evidence type="ECO:0000313" key="2">
    <source>
        <dbReference type="EMBL" id="KAF5770022.1"/>
    </source>
</evidence>
<name>A0A9K3H736_HELAN</name>
<dbReference type="Gramene" id="mRNA:HanXRQr2_Chr14g0654881">
    <property type="protein sequence ID" value="CDS:HanXRQr2_Chr14g0654881.1"/>
    <property type="gene ID" value="HanXRQr2_Chr14g0654881"/>
</dbReference>
<keyword evidence="1" id="KW-1133">Transmembrane helix</keyword>
<keyword evidence="1" id="KW-0472">Membrane</keyword>
<protein>
    <submittedName>
        <fullName evidence="2">Uncharacterized protein</fullName>
    </submittedName>
</protein>
<organism evidence="2 3">
    <name type="scientific">Helianthus annuus</name>
    <name type="common">Common sunflower</name>
    <dbReference type="NCBI Taxonomy" id="4232"/>
    <lineage>
        <taxon>Eukaryota</taxon>
        <taxon>Viridiplantae</taxon>
        <taxon>Streptophyta</taxon>
        <taxon>Embryophyta</taxon>
        <taxon>Tracheophyta</taxon>
        <taxon>Spermatophyta</taxon>
        <taxon>Magnoliopsida</taxon>
        <taxon>eudicotyledons</taxon>
        <taxon>Gunneridae</taxon>
        <taxon>Pentapetalae</taxon>
        <taxon>asterids</taxon>
        <taxon>campanulids</taxon>
        <taxon>Asterales</taxon>
        <taxon>Asteraceae</taxon>
        <taxon>Asteroideae</taxon>
        <taxon>Heliantheae alliance</taxon>
        <taxon>Heliantheae</taxon>
        <taxon>Helianthus</taxon>
    </lineage>
</organism>
<reference evidence="2" key="1">
    <citation type="journal article" date="2017" name="Nature">
        <title>The sunflower genome provides insights into oil metabolism, flowering and Asterid evolution.</title>
        <authorList>
            <person name="Badouin H."/>
            <person name="Gouzy J."/>
            <person name="Grassa C.J."/>
            <person name="Murat F."/>
            <person name="Staton S.E."/>
            <person name="Cottret L."/>
            <person name="Lelandais-Briere C."/>
            <person name="Owens G.L."/>
            <person name="Carrere S."/>
            <person name="Mayjonade B."/>
            <person name="Legrand L."/>
            <person name="Gill N."/>
            <person name="Kane N.C."/>
            <person name="Bowers J.E."/>
            <person name="Hubner S."/>
            <person name="Bellec A."/>
            <person name="Berard A."/>
            <person name="Berges H."/>
            <person name="Blanchet N."/>
            <person name="Boniface M.C."/>
            <person name="Brunel D."/>
            <person name="Catrice O."/>
            <person name="Chaidir N."/>
            <person name="Claudel C."/>
            <person name="Donnadieu C."/>
            <person name="Faraut T."/>
            <person name="Fievet G."/>
            <person name="Helmstetter N."/>
            <person name="King M."/>
            <person name="Knapp S.J."/>
            <person name="Lai Z."/>
            <person name="Le Paslier M.C."/>
            <person name="Lippi Y."/>
            <person name="Lorenzon L."/>
            <person name="Mandel J.R."/>
            <person name="Marage G."/>
            <person name="Marchand G."/>
            <person name="Marquand E."/>
            <person name="Bret-Mestries E."/>
            <person name="Morien E."/>
            <person name="Nambeesan S."/>
            <person name="Nguyen T."/>
            <person name="Pegot-Espagnet P."/>
            <person name="Pouilly N."/>
            <person name="Raftis F."/>
            <person name="Sallet E."/>
            <person name="Schiex T."/>
            <person name="Thomas J."/>
            <person name="Vandecasteele C."/>
            <person name="Vares D."/>
            <person name="Vear F."/>
            <person name="Vautrin S."/>
            <person name="Crespi M."/>
            <person name="Mangin B."/>
            <person name="Burke J.M."/>
            <person name="Salse J."/>
            <person name="Munos S."/>
            <person name="Vincourt P."/>
            <person name="Rieseberg L.H."/>
            <person name="Langlade N.B."/>
        </authorList>
    </citation>
    <scope>NUCLEOTIDE SEQUENCE</scope>
    <source>
        <tissue evidence="2">Leaves</tissue>
    </source>
</reference>
<dbReference type="AlphaFoldDB" id="A0A9K3H736"/>
<sequence>MNSAIHFSLEDLAVMKSSPHRHAVYFWLCLVIGLFGRFTTRVIRLKLSFNLSGGHNFSPFSLSLYKVAAPATAPPPTLFERTFI</sequence>
<reference evidence="2" key="2">
    <citation type="submission" date="2020-06" db="EMBL/GenBank/DDBJ databases">
        <title>Helianthus annuus Genome sequencing and assembly Release 2.</title>
        <authorList>
            <person name="Gouzy J."/>
            <person name="Langlade N."/>
            <person name="Munos S."/>
        </authorList>
    </citation>
    <scope>NUCLEOTIDE SEQUENCE</scope>
    <source>
        <tissue evidence="2">Leaves</tissue>
    </source>
</reference>
<dbReference type="EMBL" id="MNCJ02000329">
    <property type="protein sequence ID" value="KAF5770022.1"/>
    <property type="molecule type" value="Genomic_DNA"/>
</dbReference>
<keyword evidence="3" id="KW-1185">Reference proteome</keyword>
<evidence type="ECO:0000256" key="1">
    <source>
        <dbReference type="SAM" id="Phobius"/>
    </source>
</evidence>
<comment type="caution">
    <text evidence="2">The sequence shown here is derived from an EMBL/GenBank/DDBJ whole genome shotgun (WGS) entry which is preliminary data.</text>
</comment>
<accession>A0A9K3H736</accession>
<dbReference type="Proteomes" id="UP000215914">
    <property type="component" value="Unassembled WGS sequence"/>
</dbReference>
<keyword evidence="1" id="KW-0812">Transmembrane</keyword>
<gene>
    <name evidence="2" type="ORF">HanXRQr2_Chr14g0654881</name>
</gene>